<comment type="caution">
    <text evidence="8">The sequence shown here is derived from an EMBL/GenBank/DDBJ whole genome shotgun (WGS) entry which is preliminary data.</text>
</comment>
<dbReference type="InterPro" id="IPR023209">
    <property type="entry name" value="DAO"/>
</dbReference>
<dbReference type="PANTHER" id="PTHR11530:SF11">
    <property type="entry name" value="D-ASPARTATE OXIDASE"/>
    <property type="match status" value="1"/>
</dbReference>
<keyword evidence="3" id="KW-0285">Flavoprotein</keyword>
<comment type="similarity">
    <text evidence="2">Belongs to the DAMOX/DASOX family.</text>
</comment>
<evidence type="ECO:0000256" key="6">
    <source>
        <dbReference type="PIRSR" id="PIRSR000189-1"/>
    </source>
</evidence>
<evidence type="ECO:0000256" key="4">
    <source>
        <dbReference type="ARBA" id="ARBA00022827"/>
    </source>
</evidence>
<dbReference type="Pfam" id="PF01266">
    <property type="entry name" value="DAO"/>
    <property type="match status" value="1"/>
</dbReference>
<dbReference type="InterPro" id="IPR006076">
    <property type="entry name" value="FAD-dep_OxRdtase"/>
</dbReference>
<keyword evidence="5" id="KW-0560">Oxidoreductase</keyword>
<dbReference type="PROSITE" id="PS00677">
    <property type="entry name" value="DAO"/>
    <property type="match status" value="1"/>
</dbReference>
<dbReference type="SUPFAM" id="SSF54373">
    <property type="entry name" value="FAD-linked reductases, C-terminal domain"/>
    <property type="match status" value="1"/>
</dbReference>
<dbReference type="GO" id="GO:0019478">
    <property type="term" value="P:D-amino acid catabolic process"/>
    <property type="evidence" value="ECO:0007669"/>
    <property type="project" value="TreeGrafter"/>
</dbReference>
<feature type="binding site" evidence="6">
    <location>
        <position position="317"/>
    </location>
    <ligand>
        <name>D-dopa</name>
        <dbReference type="ChEBI" id="CHEBI:149689"/>
    </ligand>
</feature>
<feature type="domain" description="FAD dependent oxidoreductase" evidence="7">
    <location>
        <begin position="8"/>
        <end position="332"/>
    </location>
</feature>
<dbReference type="InterPro" id="IPR006181">
    <property type="entry name" value="D-amino_acid_oxidase_CS"/>
</dbReference>
<evidence type="ECO:0000256" key="5">
    <source>
        <dbReference type="ARBA" id="ARBA00023002"/>
    </source>
</evidence>
<comment type="cofactor">
    <cofactor evidence="1 6">
        <name>FAD</name>
        <dbReference type="ChEBI" id="CHEBI:57692"/>
    </cofactor>
</comment>
<gene>
    <name evidence="8" type="ORF">LTR97_011338</name>
</gene>
<dbReference type="AlphaFoldDB" id="A0AAN7VN41"/>
<protein>
    <recommendedName>
        <fullName evidence="7">FAD dependent oxidoreductase domain-containing protein</fullName>
    </recommendedName>
</protein>
<accession>A0AAN7VN41</accession>
<dbReference type="Gene3D" id="3.30.9.10">
    <property type="entry name" value="D-Amino Acid Oxidase, subunit A, domain 2"/>
    <property type="match status" value="1"/>
</dbReference>
<evidence type="ECO:0000259" key="7">
    <source>
        <dbReference type="Pfam" id="PF01266"/>
    </source>
</evidence>
<dbReference type="PIRSF" id="PIRSF000189">
    <property type="entry name" value="D-aa_oxidase"/>
    <property type="match status" value="1"/>
</dbReference>
<dbReference type="Gene3D" id="3.40.50.720">
    <property type="entry name" value="NAD(P)-binding Rossmann-like Domain"/>
    <property type="match status" value="1"/>
</dbReference>
<dbReference type="Proteomes" id="UP001310594">
    <property type="component" value="Unassembled WGS sequence"/>
</dbReference>
<feature type="binding site" evidence="6">
    <location>
        <position position="164"/>
    </location>
    <ligand>
        <name>FAD</name>
        <dbReference type="ChEBI" id="CHEBI:57692"/>
    </ligand>
</feature>
<feature type="binding site" evidence="6">
    <location>
        <position position="231"/>
    </location>
    <ligand>
        <name>D-dopa</name>
        <dbReference type="ChEBI" id="CHEBI:149689"/>
    </ligand>
</feature>
<reference evidence="8" key="1">
    <citation type="submission" date="2023-08" db="EMBL/GenBank/DDBJ databases">
        <title>Black Yeasts Isolated from many extreme environments.</title>
        <authorList>
            <person name="Coleine C."/>
            <person name="Stajich J.E."/>
            <person name="Selbmann L."/>
        </authorList>
    </citation>
    <scope>NUCLEOTIDE SEQUENCE</scope>
    <source>
        <strain evidence="8">CCFEE 5810</strain>
    </source>
</reference>
<evidence type="ECO:0000256" key="3">
    <source>
        <dbReference type="ARBA" id="ARBA00022630"/>
    </source>
</evidence>
<dbReference type="GO" id="GO:0071949">
    <property type="term" value="F:FAD binding"/>
    <property type="evidence" value="ECO:0007669"/>
    <property type="project" value="InterPro"/>
</dbReference>
<dbReference type="PANTHER" id="PTHR11530">
    <property type="entry name" value="D-AMINO ACID OXIDASE"/>
    <property type="match status" value="1"/>
</dbReference>
<dbReference type="EMBL" id="JAVRQU010000020">
    <property type="protein sequence ID" value="KAK5692164.1"/>
    <property type="molecule type" value="Genomic_DNA"/>
</dbReference>
<organism evidence="8 9">
    <name type="scientific">Elasticomyces elasticus</name>
    <dbReference type="NCBI Taxonomy" id="574655"/>
    <lineage>
        <taxon>Eukaryota</taxon>
        <taxon>Fungi</taxon>
        <taxon>Dikarya</taxon>
        <taxon>Ascomycota</taxon>
        <taxon>Pezizomycotina</taxon>
        <taxon>Dothideomycetes</taxon>
        <taxon>Dothideomycetidae</taxon>
        <taxon>Mycosphaerellales</taxon>
        <taxon>Teratosphaeriaceae</taxon>
        <taxon>Elasticomyces</taxon>
    </lineage>
</organism>
<evidence type="ECO:0000313" key="9">
    <source>
        <dbReference type="Proteomes" id="UP001310594"/>
    </source>
</evidence>
<evidence type="ECO:0000256" key="2">
    <source>
        <dbReference type="ARBA" id="ARBA00006730"/>
    </source>
</evidence>
<dbReference type="SUPFAM" id="SSF51971">
    <property type="entry name" value="Nucleotide-binding domain"/>
    <property type="match status" value="1"/>
</dbReference>
<name>A0AAN7VN41_9PEZI</name>
<keyword evidence="4 6" id="KW-0274">FAD</keyword>
<dbReference type="GO" id="GO:0005737">
    <property type="term" value="C:cytoplasm"/>
    <property type="evidence" value="ECO:0007669"/>
    <property type="project" value="TreeGrafter"/>
</dbReference>
<dbReference type="GO" id="GO:0003884">
    <property type="term" value="F:D-amino-acid oxidase activity"/>
    <property type="evidence" value="ECO:0007669"/>
    <property type="project" value="InterPro"/>
</dbReference>
<evidence type="ECO:0000313" key="8">
    <source>
        <dbReference type="EMBL" id="KAK5692164.1"/>
    </source>
</evidence>
<proteinExistence type="inferred from homology"/>
<sequence>MVTPECEVGVLGSGIVGLVTALCLSRAGYRVSIIARNLPGDKTTEWASPWAGAIILPVETDDARDVRMQRTSFNEYGVLADQGPETGVQRVRASEYWDNKQQLGKPWYATFLEDFRTLASKELPPGTICGNTFMALAVDPDVTLGWLKGILQTKHQVQFIHQEVRSLAEAQQITGCRVLVNASGNGAGILADDKLVIPVRGQTMLVSVAHHAAAKAASSEIKIRRGKEYTYIIPRIADPHTAIVGGIEQPGDLSTTVDTSLREDILRRVKEMAQGGLDSVDLKDDVLRDVVGFRPGREGGYRLERDGNVVHAYGFAGTGYRYSFGAAEEVVRLVGEVVTRVRL</sequence>
<evidence type="ECO:0000256" key="1">
    <source>
        <dbReference type="ARBA" id="ARBA00001974"/>
    </source>
</evidence>
<feature type="binding site" evidence="6">
    <location>
        <position position="294"/>
    </location>
    <ligand>
        <name>D-dopa</name>
        <dbReference type="ChEBI" id="CHEBI:149689"/>
    </ligand>
</feature>